<keyword evidence="2" id="KW-1185">Reference proteome</keyword>
<dbReference type="EMBL" id="JARKIB010000293">
    <property type="protein sequence ID" value="KAJ7716343.1"/>
    <property type="molecule type" value="Genomic_DNA"/>
</dbReference>
<sequence>MDNDQLNAVHLNGFAHPNFNKDNSDTHGLTYPPALLPASLPAHPSVPGARIISGAQFAELHRRHAVAHAPDGVLFPFLHGLEGDNVAQNTFFAGSEGRNNSAFNAGQKRRPPRFRGLVWAVAEEDLLPPASPRGPHARTQEELYRDLEEEYGEGDELYESDDEEVESELDELGGMDVDVDVDVPLSSSPPSEGHVHLGAHGIDVRIAGEEPPITTLEQDADAAKHMHPVAHRERALPLATPGADDGFAAGGTDVVMQILGLLHGTSSRDGKECDDDTHSFVSWVP</sequence>
<accession>A0AAD7HAZ9</accession>
<evidence type="ECO:0000313" key="2">
    <source>
        <dbReference type="Proteomes" id="UP001215598"/>
    </source>
</evidence>
<dbReference type="AlphaFoldDB" id="A0AAD7HAZ9"/>
<protein>
    <submittedName>
        <fullName evidence="1">Uncharacterized protein</fullName>
    </submittedName>
</protein>
<name>A0AAD7HAZ9_9AGAR</name>
<organism evidence="1 2">
    <name type="scientific">Mycena metata</name>
    <dbReference type="NCBI Taxonomy" id="1033252"/>
    <lineage>
        <taxon>Eukaryota</taxon>
        <taxon>Fungi</taxon>
        <taxon>Dikarya</taxon>
        <taxon>Basidiomycota</taxon>
        <taxon>Agaricomycotina</taxon>
        <taxon>Agaricomycetes</taxon>
        <taxon>Agaricomycetidae</taxon>
        <taxon>Agaricales</taxon>
        <taxon>Marasmiineae</taxon>
        <taxon>Mycenaceae</taxon>
        <taxon>Mycena</taxon>
    </lineage>
</organism>
<dbReference type="Proteomes" id="UP001215598">
    <property type="component" value="Unassembled WGS sequence"/>
</dbReference>
<proteinExistence type="predicted"/>
<comment type="caution">
    <text evidence="1">The sequence shown here is derived from an EMBL/GenBank/DDBJ whole genome shotgun (WGS) entry which is preliminary data.</text>
</comment>
<reference evidence="1" key="1">
    <citation type="submission" date="2023-03" db="EMBL/GenBank/DDBJ databases">
        <title>Massive genome expansion in bonnet fungi (Mycena s.s.) driven by repeated elements and novel gene families across ecological guilds.</title>
        <authorList>
            <consortium name="Lawrence Berkeley National Laboratory"/>
            <person name="Harder C.B."/>
            <person name="Miyauchi S."/>
            <person name="Viragh M."/>
            <person name="Kuo A."/>
            <person name="Thoen E."/>
            <person name="Andreopoulos B."/>
            <person name="Lu D."/>
            <person name="Skrede I."/>
            <person name="Drula E."/>
            <person name="Henrissat B."/>
            <person name="Morin E."/>
            <person name="Kohler A."/>
            <person name="Barry K."/>
            <person name="LaButti K."/>
            <person name="Morin E."/>
            <person name="Salamov A."/>
            <person name="Lipzen A."/>
            <person name="Mereny Z."/>
            <person name="Hegedus B."/>
            <person name="Baldrian P."/>
            <person name="Stursova M."/>
            <person name="Weitz H."/>
            <person name="Taylor A."/>
            <person name="Grigoriev I.V."/>
            <person name="Nagy L.G."/>
            <person name="Martin F."/>
            <person name="Kauserud H."/>
        </authorList>
    </citation>
    <scope>NUCLEOTIDE SEQUENCE</scope>
    <source>
        <strain evidence="1">CBHHK182m</strain>
    </source>
</reference>
<evidence type="ECO:0000313" key="1">
    <source>
        <dbReference type="EMBL" id="KAJ7716343.1"/>
    </source>
</evidence>
<gene>
    <name evidence="1" type="ORF">B0H16DRAFT_459135</name>
</gene>